<dbReference type="EMBL" id="JAIWYP010000007">
    <property type="protein sequence ID" value="KAH3802087.1"/>
    <property type="molecule type" value="Genomic_DNA"/>
</dbReference>
<name>A0A9D4JBN4_DREPO</name>
<organism evidence="1 2">
    <name type="scientific">Dreissena polymorpha</name>
    <name type="common">Zebra mussel</name>
    <name type="synonym">Mytilus polymorpha</name>
    <dbReference type="NCBI Taxonomy" id="45954"/>
    <lineage>
        <taxon>Eukaryota</taxon>
        <taxon>Metazoa</taxon>
        <taxon>Spiralia</taxon>
        <taxon>Lophotrochozoa</taxon>
        <taxon>Mollusca</taxon>
        <taxon>Bivalvia</taxon>
        <taxon>Autobranchia</taxon>
        <taxon>Heteroconchia</taxon>
        <taxon>Euheterodonta</taxon>
        <taxon>Imparidentia</taxon>
        <taxon>Neoheterodontei</taxon>
        <taxon>Myida</taxon>
        <taxon>Dreissenoidea</taxon>
        <taxon>Dreissenidae</taxon>
        <taxon>Dreissena</taxon>
    </lineage>
</organism>
<keyword evidence="2" id="KW-1185">Reference proteome</keyword>
<gene>
    <name evidence="1" type="ORF">DPMN_155756</name>
</gene>
<proteinExistence type="predicted"/>
<evidence type="ECO:0000313" key="1">
    <source>
        <dbReference type="EMBL" id="KAH3802087.1"/>
    </source>
</evidence>
<evidence type="ECO:0000313" key="2">
    <source>
        <dbReference type="Proteomes" id="UP000828390"/>
    </source>
</evidence>
<protein>
    <submittedName>
        <fullName evidence="1">Uncharacterized protein</fullName>
    </submittedName>
</protein>
<dbReference type="AlphaFoldDB" id="A0A9D4JBN4"/>
<dbReference type="Proteomes" id="UP000828390">
    <property type="component" value="Unassembled WGS sequence"/>
</dbReference>
<reference evidence="1" key="2">
    <citation type="submission" date="2020-11" db="EMBL/GenBank/DDBJ databases">
        <authorList>
            <person name="McCartney M.A."/>
            <person name="Auch B."/>
            <person name="Kono T."/>
            <person name="Mallez S."/>
            <person name="Becker A."/>
            <person name="Gohl D.M."/>
            <person name="Silverstein K.A.T."/>
            <person name="Koren S."/>
            <person name="Bechman K.B."/>
            <person name="Herman A."/>
            <person name="Abrahante J.E."/>
            <person name="Garbe J."/>
        </authorList>
    </citation>
    <scope>NUCLEOTIDE SEQUENCE</scope>
    <source>
        <strain evidence="1">Duluth1</strain>
        <tissue evidence="1">Whole animal</tissue>
    </source>
</reference>
<reference evidence="1" key="1">
    <citation type="journal article" date="2019" name="bioRxiv">
        <title>The Genome of the Zebra Mussel, Dreissena polymorpha: A Resource for Invasive Species Research.</title>
        <authorList>
            <person name="McCartney M.A."/>
            <person name="Auch B."/>
            <person name="Kono T."/>
            <person name="Mallez S."/>
            <person name="Zhang Y."/>
            <person name="Obille A."/>
            <person name="Becker A."/>
            <person name="Abrahante J.E."/>
            <person name="Garbe J."/>
            <person name="Badalamenti J.P."/>
            <person name="Herman A."/>
            <person name="Mangelson H."/>
            <person name="Liachko I."/>
            <person name="Sullivan S."/>
            <person name="Sone E.D."/>
            <person name="Koren S."/>
            <person name="Silverstein K.A.T."/>
            <person name="Beckman K.B."/>
            <person name="Gohl D.M."/>
        </authorList>
    </citation>
    <scope>NUCLEOTIDE SEQUENCE</scope>
    <source>
        <strain evidence="1">Duluth1</strain>
        <tissue evidence="1">Whole animal</tissue>
    </source>
</reference>
<accession>A0A9D4JBN4</accession>
<sequence length="73" mass="8293">MTRNQSERGLLKRQRFGRITASVAHDVKNWKEETKSDVLIKRIMDSDKTDISGLPSVRFGLVNGKKQSNSTMT</sequence>
<comment type="caution">
    <text evidence="1">The sequence shown here is derived from an EMBL/GenBank/DDBJ whole genome shotgun (WGS) entry which is preliminary data.</text>
</comment>